<comment type="caution">
    <text evidence="7">The sequence shown here is derived from an EMBL/GenBank/DDBJ whole genome shotgun (WGS) entry which is preliminary data.</text>
</comment>
<dbReference type="Pfam" id="PF00440">
    <property type="entry name" value="TetR_N"/>
    <property type="match status" value="1"/>
</dbReference>
<dbReference type="EMBL" id="VDFQ02000003">
    <property type="protein sequence ID" value="KAA1423004.1"/>
    <property type="molecule type" value="Genomic_DNA"/>
</dbReference>
<dbReference type="AlphaFoldDB" id="A0A5Q6RYJ1"/>
<sequence>MKERNAMPRVSRRADVRSTAAQLFREHGYNSATMDLIADTVGLNKGTLYHYYPSKSAILYELLAGQLDTTMELLAKVPAEGTPTERFRELIRLEVAQAAGASDELVVFFQELPWVERNLPSEQASDVLRRVEKYRSFSQKLLKEGINAGEFRPVNVSIVHYSIVGVLAYIPNWFRPRSGRGKASLVDELTEFVLAGVLAPRD</sequence>
<dbReference type="InterPro" id="IPR009057">
    <property type="entry name" value="Homeodomain-like_sf"/>
</dbReference>
<dbReference type="PRINTS" id="PR00455">
    <property type="entry name" value="HTHTETR"/>
</dbReference>
<dbReference type="SUPFAM" id="SSF48498">
    <property type="entry name" value="Tetracyclin repressor-like, C-terminal domain"/>
    <property type="match status" value="1"/>
</dbReference>
<dbReference type="PANTHER" id="PTHR30055:SF175">
    <property type="entry name" value="HTH-TYPE TRANSCRIPTIONAL REPRESSOR KSTR2"/>
    <property type="match status" value="1"/>
</dbReference>
<dbReference type="Gene3D" id="1.10.357.10">
    <property type="entry name" value="Tetracycline Repressor, domain 2"/>
    <property type="match status" value="1"/>
</dbReference>
<feature type="domain" description="HTH tetR-type" evidence="6">
    <location>
        <begin position="10"/>
        <end position="70"/>
    </location>
</feature>
<dbReference type="InterPro" id="IPR036271">
    <property type="entry name" value="Tet_transcr_reg_TetR-rel_C_sf"/>
</dbReference>
<dbReference type="GO" id="GO:0000976">
    <property type="term" value="F:transcription cis-regulatory region binding"/>
    <property type="evidence" value="ECO:0007669"/>
    <property type="project" value="TreeGrafter"/>
</dbReference>
<keyword evidence="1" id="KW-0678">Repressor</keyword>
<feature type="DNA-binding region" description="H-T-H motif" evidence="5">
    <location>
        <begin position="33"/>
        <end position="52"/>
    </location>
</feature>
<evidence type="ECO:0000259" key="6">
    <source>
        <dbReference type="PROSITE" id="PS50977"/>
    </source>
</evidence>
<dbReference type="Proteomes" id="UP000307768">
    <property type="component" value="Unassembled WGS sequence"/>
</dbReference>
<evidence type="ECO:0000256" key="4">
    <source>
        <dbReference type="ARBA" id="ARBA00023163"/>
    </source>
</evidence>
<proteinExistence type="predicted"/>
<dbReference type="OrthoDB" id="3237195at2"/>
<protein>
    <submittedName>
        <fullName evidence="7">TetR/AcrR family transcriptional regulator</fullName>
    </submittedName>
</protein>
<accession>A0A5Q6RYJ1</accession>
<evidence type="ECO:0000256" key="3">
    <source>
        <dbReference type="ARBA" id="ARBA00023125"/>
    </source>
</evidence>
<dbReference type="InterPro" id="IPR050109">
    <property type="entry name" value="HTH-type_TetR-like_transc_reg"/>
</dbReference>
<gene>
    <name evidence="7" type="ORF">FE697_012785</name>
</gene>
<dbReference type="PANTHER" id="PTHR30055">
    <property type="entry name" value="HTH-TYPE TRANSCRIPTIONAL REGULATOR RUTR"/>
    <property type="match status" value="1"/>
</dbReference>
<organism evidence="7 8">
    <name type="scientific">Mumia zhuanghuii</name>
    <dbReference type="NCBI Taxonomy" id="2585211"/>
    <lineage>
        <taxon>Bacteria</taxon>
        <taxon>Bacillati</taxon>
        <taxon>Actinomycetota</taxon>
        <taxon>Actinomycetes</taxon>
        <taxon>Propionibacteriales</taxon>
        <taxon>Nocardioidaceae</taxon>
        <taxon>Mumia</taxon>
    </lineage>
</organism>
<dbReference type="GO" id="GO:0003700">
    <property type="term" value="F:DNA-binding transcription factor activity"/>
    <property type="evidence" value="ECO:0007669"/>
    <property type="project" value="TreeGrafter"/>
</dbReference>
<evidence type="ECO:0000313" key="7">
    <source>
        <dbReference type="EMBL" id="KAA1423004.1"/>
    </source>
</evidence>
<dbReference type="PROSITE" id="PS50977">
    <property type="entry name" value="HTH_TETR_2"/>
    <property type="match status" value="1"/>
</dbReference>
<keyword evidence="4" id="KW-0804">Transcription</keyword>
<dbReference type="SUPFAM" id="SSF46689">
    <property type="entry name" value="Homeodomain-like"/>
    <property type="match status" value="1"/>
</dbReference>
<dbReference type="InterPro" id="IPR041490">
    <property type="entry name" value="KstR2_TetR_C"/>
</dbReference>
<keyword evidence="3 5" id="KW-0238">DNA-binding</keyword>
<evidence type="ECO:0000256" key="1">
    <source>
        <dbReference type="ARBA" id="ARBA00022491"/>
    </source>
</evidence>
<evidence type="ECO:0000256" key="2">
    <source>
        <dbReference type="ARBA" id="ARBA00023015"/>
    </source>
</evidence>
<evidence type="ECO:0000256" key="5">
    <source>
        <dbReference type="PROSITE-ProRule" id="PRU00335"/>
    </source>
</evidence>
<dbReference type="InterPro" id="IPR001647">
    <property type="entry name" value="HTH_TetR"/>
</dbReference>
<name>A0A5Q6RYJ1_9ACTN</name>
<reference evidence="7 8" key="1">
    <citation type="submission" date="2019-09" db="EMBL/GenBank/DDBJ databases">
        <title>Mumia zhuanghuii sp. nov. isolated from the intestinal contents of plateau pika (Ochotona curzoniae) in the Qinghai-Tibet plateau of China.</title>
        <authorList>
            <person name="Tian Z."/>
        </authorList>
    </citation>
    <scope>NUCLEOTIDE SEQUENCE [LARGE SCALE GENOMIC DNA]</scope>
    <source>
        <strain evidence="8">350</strain>
    </source>
</reference>
<keyword evidence="2" id="KW-0805">Transcription regulation</keyword>
<dbReference type="Gene3D" id="1.10.10.60">
    <property type="entry name" value="Homeodomain-like"/>
    <property type="match status" value="1"/>
</dbReference>
<evidence type="ECO:0000313" key="8">
    <source>
        <dbReference type="Proteomes" id="UP000307768"/>
    </source>
</evidence>
<dbReference type="Pfam" id="PF17932">
    <property type="entry name" value="TetR_C_24"/>
    <property type="match status" value="1"/>
</dbReference>